<feature type="compositionally biased region" description="Polar residues" evidence="1">
    <location>
        <begin position="513"/>
        <end position="524"/>
    </location>
</feature>
<feature type="region of interest" description="Disordered" evidence="1">
    <location>
        <begin position="1068"/>
        <end position="1106"/>
    </location>
</feature>
<feature type="compositionally biased region" description="Low complexity" evidence="1">
    <location>
        <begin position="525"/>
        <end position="555"/>
    </location>
</feature>
<keyword evidence="5" id="KW-1185">Reference proteome</keyword>
<feature type="compositionally biased region" description="Low complexity" evidence="1">
    <location>
        <begin position="1332"/>
        <end position="1360"/>
    </location>
</feature>
<feature type="domain" description="SEA" evidence="3">
    <location>
        <begin position="1438"/>
        <end position="1554"/>
    </location>
</feature>
<protein>
    <recommendedName>
        <fullName evidence="3">SEA domain-containing protein</fullName>
    </recommendedName>
</protein>
<sequence>MSSKASTTLEPLTEKTSLESTLGNTSRLLTTPVQNSFVTGDTSHVSLGHSGRSDSVIEALTTDAVDIASETSFDFTSRPSTSSETVSSPVTTSMLTDVTGNQRVSKPTSGSSTITESYEVTTQSLRESTATSEATSTSLTSTSDSAITGSTTNMTREGIVSDSTQGSATDRVSTPGWTSEETESTSDSKHLTSESVTGETSIENTSEIVSRVTKPWLTTTGGTHEVAMSDSSVQTVNTSSLPAVKETTPVTEEPMVTSQGTTITVTSTIPTTSKIAVNGTSVFENSSGDIPTTASETVTSEAAVVVSTSSSELGLTTRDTKQEVAESSTTSATLPGQTLQTNGFISLETTSETLTSEMTVEPTRRESTLDITLATEAQSLSTSKQADDESTIIGSTSGQAPGFVTTISLSTLNDTTLLHTLRPVTEIESTSEFTSQGTQPSASKGPEVSSILTTEWEVSSADTSTSATTSFSATEMTRGSGLTTESSQRPVTDDEPMFERTSSQTTHKDISLSVATSPSHLEGNSQESQSTFTSSESSSLSSISTSEDSSLDTSSGVHKTSLIMLSMTSQQAATRMPSSEATTLSTSATPDIQTTGPVILPSQVTSGSNYNGSSLSPVSRETRPVPESLSTQETNTGVSKTMETGDYTHSSTTVSHVTSERVMEPVTSESITWEGMVTEASSDGPMTTVWLATGREGTSETSRPTMTPELENTRTSETSQMTTSPTRIQTTTGTRTSRTLSLEASSTDAADVLTTGGESSSHDSSLRTASGTMSTIGGKMTSERSTNEGAVTASTPGGQTSPHTSVAEPTSGAPKTVLTTHTTDADAGTTSEVAHTTHKNETSETLPTEVKTSSYNIVLTSTQTKPETSLGEKATTAPRFVSTTDKMAETSPPIVVTTEPRTALPGGETTGNTASAELTTSLIHKETTQLTSTVMHPTAAKTESSTLKKTTSEGNEVTTDSKIGSTIDKATSTIVNIFLSTERKVTRQTSSSEAEVTSEQTYDRMSATSESSPRQLTTTSPKIVTTYSAYVRAVEDDVRKYLKGSDVHATEHLSHFREDDIENILCEPPSLTSTSGSMTPKTVTSMETKTGSSTHMEVTSESSTREPATTVLKILITSGVTSREMGTARQDISLTTEREMTSGTSARQPATTVSKTVVTSGVTSREMGTTMPSVSLTTERKMTSDTSSRDLASKTVLTTEKVSLGSSSSGKETTASSAVSTFAGTITKSTQKELTTLASRNNLTTERTVTTEMSSKETATTVSKILLTTEAMTSRTEEVRTTPGTFVLTTERKTTSGTSETTARITTAETTPTQPTITTSRNALTTERKSTAETSSSKTTMTAPSTSSTISKSITTESTPRQPTITLENILTTEKRTSETEFPDSTNLAEFLTLPDTRQTTVQEDDVSDDTSSSGMSSQVLSTSSELFLDTTGVGATHSESAPLELKVFVAMSLDVKFKPTFADNKSQEFLHLSAVLITAITNILQGTGDIRNITITDMRPGSTLVFYTAEYTVKDAVSRDAARQAVYAALESTDQAGSVWLDGYNVLLAGPTLASTHREISNYTASGVRCVASGLATQTTAKCRLFWALALGITLPVVALLVVLIIYLTFVRKKRQREASSLSHVERDRSRLSEAFGKQASFFSPLTSGSFYVKPEEGAGKGSSPYVRNWQLHTHDVTSTATETSEASTDTIGWRFQGPRDSYLRFYKGPTPNSTS</sequence>
<feature type="compositionally biased region" description="Polar residues" evidence="1">
    <location>
        <begin position="766"/>
        <end position="775"/>
    </location>
</feature>
<dbReference type="PROSITE" id="PS50024">
    <property type="entry name" value="SEA"/>
    <property type="match status" value="1"/>
</dbReference>
<feature type="region of interest" description="Disordered" evidence="1">
    <location>
        <begin position="928"/>
        <end position="959"/>
    </location>
</feature>
<keyword evidence="2" id="KW-1133">Transmembrane helix</keyword>
<feature type="compositionally biased region" description="Low complexity" evidence="1">
    <location>
        <begin position="128"/>
        <end position="148"/>
    </location>
</feature>
<feature type="transmembrane region" description="Helical" evidence="2">
    <location>
        <begin position="1586"/>
        <end position="1611"/>
    </location>
</feature>
<feature type="compositionally biased region" description="Polar residues" evidence="1">
    <location>
        <begin position="787"/>
        <end position="808"/>
    </location>
</feature>
<name>A0A2T7PRE8_POMCA</name>
<feature type="compositionally biased region" description="Low complexity" evidence="1">
    <location>
        <begin position="459"/>
        <end position="474"/>
    </location>
</feature>
<feature type="compositionally biased region" description="Polar residues" evidence="1">
    <location>
        <begin position="18"/>
        <end position="27"/>
    </location>
</feature>
<feature type="region of interest" description="Disordered" evidence="1">
    <location>
        <begin position="568"/>
        <end position="655"/>
    </location>
</feature>
<feature type="compositionally biased region" description="Basic and acidic residues" evidence="1">
    <location>
        <begin position="1178"/>
        <end position="1192"/>
    </location>
</feature>
<keyword evidence="2" id="KW-0812">Transmembrane</keyword>
<feature type="region of interest" description="Disordered" evidence="1">
    <location>
        <begin position="74"/>
        <end position="208"/>
    </location>
</feature>
<accession>A0A2T7PRE8</accession>
<feature type="compositionally biased region" description="Polar residues" evidence="1">
    <location>
        <begin position="1006"/>
        <end position="1019"/>
    </location>
</feature>
<feature type="compositionally biased region" description="Polar residues" evidence="1">
    <location>
        <begin position="1070"/>
        <end position="1106"/>
    </location>
</feature>
<feature type="region of interest" description="Disordered" evidence="1">
    <location>
        <begin position="1136"/>
        <end position="1194"/>
    </location>
</feature>
<evidence type="ECO:0000313" key="5">
    <source>
        <dbReference type="Proteomes" id="UP000245119"/>
    </source>
</evidence>
<feature type="compositionally biased region" description="Polar residues" evidence="1">
    <location>
        <begin position="475"/>
        <end position="490"/>
    </location>
</feature>
<feature type="region of interest" description="Disordered" evidence="1">
    <location>
        <begin position="694"/>
        <end position="847"/>
    </location>
</feature>
<dbReference type="STRING" id="400727.A0A2T7PRE8"/>
<evidence type="ECO:0000256" key="1">
    <source>
        <dbReference type="SAM" id="MobiDB-lite"/>
    </source>
</evidence>
<feature type="compositionally biased region" description="Polar residues" evidence="1">
    <location>
        <begin position="628"/>
        <end position="642"/>
    </location>
</feature>
<comment type="caution">
    <text evidence="4">The sequence shown here is derived from an EMBL/GenBank/DDBJ whole genome shotgun (WGS) entry which is preliminary data.</text>
</comment>
<feature type="compositionally biased region" description="Low complexity" evidence="1">
    <location>
        <begin position="938"/>
        <end position="953"/>
    </location>
</feature>
<evidence type="ECO:0000256" key="2">
    <source>
        <dbReference type="SAM" id="Phobius"/>
    </source>
</evidence>
<evidence type="ECO:0000259" key="3">
    <source>
        <dbReference type="PROSITE" id="PS50024"/>
    </source>
</evidence>
<feature type="region of interest" description="Disordered" evidence="1">
    <location>
        <begin position="1"/>
        <end position="27"/>
    </location>
</feature>
<proteinExistence type="predicted"/>
<feature type="compositionally biased region" description="Polar residues" evidence="1">
    <location>
        <begin position="568"/>
        <end position="577"/>
    </location>
</feature>
<gene>
    <name evidence="4" type="ORF">C0Q70_02971</name>
</gene>
<organism evidence="4 5">
    <name type="scientific">Pomacea canaliculata</name>
    <name type="common">Golden apple snail</name>
    <dbReference type="NCBI Taxonomy" id="400727"/>
    <lineage>
        <taxon>Eukaryota</taxon>
        <taxon>Metazoa</taxon>
        <taxon>Spiralia</taxon>
        <taxon>Lophotrochozoa</taxon>
        <taxon>Mollusca</taxon>
        <taxon>Gastropoda</taxon>
        <taxon>Caenogastropoda</taxon>
        <taxon>Architaenioglossa</taxon>
        <taxon>Ampullarioidea</taxon>
        <taxon>Ampullariidae</taxon>
        <taxon>Pomacea</taxon>
    </lineage>
</organism>
<dbReference type="InterPro" id="IPR000082">
    <property type="entry name" value="SEA_dom"/>
</dbReference>
<feature type="compositionally biased region" description="Polar residues" evidence="1">
    <location>
        <begin position="149"/>
        <end position="177"/>
    </location>
</feature>
<keyword evidence="2" id="KW-0472">Membrane</keyword>
<feature type="compositionally biased region" description="Polar residues" evidence="1">
    <location>
        <begin position="1"/>
        <end position="11"/>
    </location>
</feature>
<feature type="compositionally biased region" description="Low complexity" evidence="1">
    <location>
        <begin position="819"/>
        <end position="830"/>
    </location>
</feature>
<feature type="compositionally biased region" description="Low complexity" evidence="1">
    <location>
        <begin position="722"/>
        <end position="741"/>
    </location>
</feature>
<feature type="compositionally biased region" description="Polar residues" evidence="1">
    <location>
        <begin position="590"/>
        <end position="619"/>
    </location>
</feature>
<dbReference type="Proteomes" id="UP000245119">
    <property type="component" value="Linkage Group LG2"/>
</dbReference>
<feature type="region of interest" description="Disordered" evidence="1">
    <location>
        <begin position="428"/>
        <end position="556"/>
    </location>
</feature>
<feature type="compositionally biased region" description="Low complexity" evidence="1">
    <location>
        <begin position="76"/>
        <end position="93"/>
    </location>
</feature>
<feature type="region of interest" description="Disordered" evidence="1">
    <location>
        <begin position="983"/>
        <end position="1019"/>
    </location>
</feature>
<feature type="compositionally biased region" description="Polar residues" evidence="1">
    <location>
        <begin position="193"/>
        <end position="208"/>
    </location>
</feature>
<feature type="compositionally biased region" description="Low complexity" evidence="1">
    <location>
        <begin position="578"/>
        <end position="589"/>
    </location>
</feature>
<feature type="compositionally biased region" description="Polar residues" evidence="1">
    <location>
        <begin position="94"/>
        <end position="127"/>
    </location>
</feature>
<reference evidence="4 5" key="1">
    <citation type="submission" date="2018-04" db="EMBL/GenBank/DDBJ databases">
        <title>The genome of golden apple snail Pomacea canaliculata provides insight into stress tolerance and invasive adaptation.</title>
        <authorList>
            <person name="Liu C."/>
            <person name="Liu B."/>
            <person name="Ren Y."/>
            <person name="Zhang Y."/>
            <person name="Wang H."/>
            <person name="Li S."/>
            <person name="Jiang F."/>
            <person name="Yin L."/>
            <person name="Zhang G."/>
            <person name="Qian W."/>
            <person name="Fan W."/>
        </authorList>
    </citation>
    <scope>NUCLEOTIDE SEQUENCE [LARGE SCALE GENOMIC DNA]</scope>
    <source>
        <strain evidence="4">SZHN2017</strain>
        <tissue evidence="4">Muscle</tissue>
    </source>
</reference>
<feature type="compositionally biased region" description="Polar residues" evidence="1">
    <location>
        <begin position="987"/>
        <end position="1000"/>
    </location>
</feature>
<feature type="compositionally biased region" description="Polar residues" evidence="1">
    <location>
        <begin position="1136"/>
        <end position="1150"/>
    </location>
</feature>
<feature type="region of interest" description="Disordered" evidence="1">
    <location>
        <begin position="1292"/>
        <end position="1364"/>
    </location>
</feature>
<feature type="compositionally biased region" description="Polar residues" evidence="1">
    <location>
        <begin position="1166"/>
        <end position="1177"/>
    </location>
</feature>
<feature type="region of interest" description="Disordered" evidence="1">
    <location>
        <begin position="1395"/>
        <end position="1418"/>
    </location>
</feature>
<evidence type="ECO:0000313" key="4">
    <source>
        <dbReference type="EMBL" id="PVD36001.1"/>
    </source>
</evidence>
<feature type="compositionally biased region" description="Polar residues" evidence="1">
    <location>
        <begin position="428"/>
        <end position="442"/>
    </location>
</feature>
<feature type="compositionally biased region" description="Low complexity" evidence="1">
    <location>
        <begin position="1151"/>
        <end position="1164"/>
    </location>
</feature>
<feature type="compositionally biased region" description="Low complexity" evidence="1">
    <location>
        <begin position="1295"/>
        <end position="1321"/>
    </location>
</feature>
<dbReference type="EMBL" id="PZQS01000002">
    <property type="protein sequence ID" value="PVD36001.1"/>
    <property type="molecule type" value="Genomic_DNA"/>
</dbReference>